<sequence>MSTNSPSSPAGQGAQRHLPGHIAAALARAGGSGDSAGQSWEGRDLGGEGNPLHNFDNDNGLIDAQLKAALEGLIAGTGTEQQVHAALAGARVYIAVVAQLAEGGMGEHGFAEDKEADMALVTLTAPDGRKALPVFSSVENLQAWHAEARPVAVYAPRAALSAVSEEAQMLVLDPGADFTFVLRRPGMWALARQEDWTPSYLSEELAAVVAEQAASEAALAAIHMAPGRGVGSRTAAGTSVPGGGSGPELRLEFTFRPGIDEAGARECVSRIHARLSANQDFAHNVDSLEVALKAGPTSDPGTPA</sequence>
<gene>
    <name evidence="3" type="ORF">J2S64_000849</name>
</gene>
<feature type="domain" description="SseB protein N-terminal" evidence="2">
    <location>
        <begin position="66"/>
        <end position="189"/>
    </location>
</feature>
<name>A0ABU2BEU3_9MICC</name>
<dbReference type="RefSeq" id="WP_310288419.1">
    <property type="nucleotide sequence ID" value="NZ_BAAAWO010000001.1"/>
</dbReference>
<evidence type="ECO:0000313" key="3">
    <source>
        <dbReference type="EMBL" id="MDR7357158.1"/>
    </source>
</evidence>
<dbReference type="InterPro" id="IPR009839">
    <property type="entry name" value="SseB_N"/>
</dbReference>
<evidence type="ECO:0000256" key="1">
    <source>
        <dbReference type="SAM" id="MobiDB-lite"/>
    </source>
</evidence>
<reference evidence="3 4" key="1">
    <citation type="submission" date="2023-07" db="EMBL/GenBank/DDBJ databases">
        <title>Sequencing the genomes of 1000 actinobacteria strains.</title>
        <authorList>
            <person name="Klenk H.-P."/>
        </authorList>
    </citation>
    <scope>NUCLEOTIDE SEQUENCE [LARGE SCALE GENOMIC DNA]</scope>
    <source>
        <strain evidence="3 4">DSM 20167</strain>
    </source>
</reference>
<feature type="region of interest" description="Disordered" evidence="1">
    <location>
        <begin position="27"/>
        <end position="52"/>
    </location>
</feature>
<comment type="caution">
    <text evidence="3">The sequence shown here is derived from an EMBL/GenBank/DDBJ whole genome shotgun (WGS) entry which is preliminary data.</text>
</comment>
<keyword evidence="4" id="KW-1185">Reference proteome</keyword>
<dbReference type="Proteomes" id="UP001183817">
    <property type="component" value="Unassembled WGS sequence"/>
</dbReference>
<organism evidence="3 4">
    <name type="scientific">Paeniglutamicibacter sulfureus</name>
    <dbReference type="NCBI Taxonomy" id="43666"/>
    <lineage>
        <taxon>Bacteria</taxon>
        <taxon>Bacillati</taxon>
        <taxon>Actinomycetota</taxon>
        <taxon>Actinomycetes</taxon>
        <taxon>Micrococcales</taxon>
        <taxon>Micrococcaceae</taxon>
        <taxon>Paeniglutamicibacter</taxon>
    </lineage>
</organism>
<evidence type="ECO:0000313" key="4">
    <source>
        <dbReference type="Proteomes" id="UP001183817"/>
    </source>
</evidence>
<evidence type="ECO:0000259" key="2">
    <source>
        <dbReference type="Pfam" id="PF07179"/>
    </source>
</evidence>
<protein>
    <recommendedName>
        <fullName evidence="2">SseB protein N-terminal domain-containing protein</fullName>
    </recommendedName>
</protein>
<dbReference type="Pfam" id="PF07179">
    <property type="entry name" value="SseB"/>
    <property type="match status" value="1"/>
</dbReference>
<accession>A0ABU2BEU3</accession>
<proteinExistence type="predicted"/>
<dbReference type="EMBL" id="JAVDYI010000001">
    <property type="protein sequence ID" value="MDR7357158.1"/>
    <property type="molecule type" value="Genomic_DNA"/>
</dbReference>